<dbReference type="PANTHER" id="PTHR15394:SF3">
    <property type="entry name" value="SERINE HYDROLASE RBBP9"/>
    <property type="match status" value="1"/>
</dbReference>
<dbReference type="RefSeq" id="WP_334487231.1">
    <property type="nucleotide sequence ID" value="NZ_JAZHRV010000001.1"/>
</dbReference>
<dbReference type="Gene3D" id="3.40.50.1820">
    <property type="entry name" value="alpha/beta hydrolase"/>
    <property type="match status" value="1"/>
</dbReference>
<comment type="caution">
    <text evidence="2">The sequence shown here is derived from an EMBL/GenBank/DDBJ whole genome shotgun (WGS) entry which is preliminary data.</text>
</comment>
<dbReference type="InterPro" id="IPR010662">
    <property type="entry name" value="RBBP9/YdeN"/>
</dbReference>
<organism evidence="2 3">
    <name type="scientific">Bradyrhizobium algeriense</name>
    <dbReference type="NCBI Taxonomy" id="634784"/>
    <lineage>
        <taxon>Bacteria</taxon>
        <taxon>Pseudomonadati</taxon>
        <taxon>Pseudomonadota</taxon>
        <taxon>Alphaproteobacteria</taxon>
        <taxon>Hyphomicrobiales</taxon>
        <taxon>Nitrobacteraceae</taxon>
        <taxon>Bradyrhizobium</taxon>
    </lineage>
</organism>
<feature type="domain" description="AB hydrolase-1" evidence="1">
    <location>
        <begin position="5"/>
        <end position="135"/>
    </location>
</feature>
<evidence type="ECO:0000313" key="2">
    <source>
        <dbReference type="EMBL" id="MEH2559289.1"/>
    </source>
</evidence>
<dbReference type="PANTHER" id="PTHR15394">
    <property type="entry name" value="SERINE HYDROLASE RBBP9"/>
    <property type="match status" value="1"/>
</dbReference>
<dbReference type="InterPro" id="IPR029058">
    <property type="entry name" value="AB_hydrolase_fold"/>
</dbReference>
<dbReference type="InterPro" id="IPR000073">
    <property type="entry name" value="AB_hydrolase_1"/>
</dbReference>
<accession>A0ABU8BL61</accession>
<protein>
    <submittedName>
        <fullName evidence="2">Alpha/beta hydrolase family esterase</fullName>
    </submittedName>
</protein>
<evidence type="ECO:0000259" key="1">
    <source>
        <dbReference type="Pfam" id="PF12697"/>
    </source>
</evidence>
<keyword evidence="3" id="KW-1185">Reference proteome</keyword>
<gene>
    <name evidence="2" type="ORF">V1286_006818</name>
</gene>
<dbReference type="EMBL" id="JAZHRV010000001">
    <property type="protein sequence ID" value="MEH2559289.1"/>
    <property type="molecule type" value="Genomic_DNA"/>
</dbReference>
<reference evidence="2 3" key="1">
    <citation type="submission" date="2024-02" db="EMBL/GenBank/DDBJ databases">
        <title>Adaptive strategies in a cosmopolitan and abundant soil bacterium.</title>
        <authorList>
            <person name="Carini P."/>
        </authorList>
    </citation>
    <scope>NUCLEOTIDE SEQUENCE [LARGE SCALE GENOMIC DNA]</scope>
    <source>
        <strain evidence="2 3">AZCC 1608</strain>
    </source>
</reference>
<dbReference type="Pfam" id="PF12697">
    <property type="entry name" value="Abhydrolase_6"/>
    <property type="match status" value="1"/>
</dbReference>
<name>A0ABU8BL61_9BRAD</name>
<dbReference type="GO" id="GO:0016787">
    <property type="term" value="F:hydrolase activity"/>
    <property type="evidence" value="ECO:0007669"/>
    <property type="project" value="UniProtKB-KW"/>
</dbReference>
<evidence type="ECO:0000313" key="3">
    <source>
        <dbReference type="Proteomes" id="UP001364224"/>
    </source>
</evidence>
<sequence>MKKQVLFIQGGGAGTYDEWDNKLVDSLRRELGPGYDVRYPRMPNEANPSYTMWKAALAEEIAGLDDGAVLIGHSLGGTILINALAEAPPNRKLAGVFLIAAPFVGAGGWPSEDIKPTAELGGRLPLRTPIYLYHGSKDDIAPFAHVDLYEGAILGAIVHRLRGRNHQLNDDLAEVAAGVRALM</sequence>
<dbReference type="SUPFAM" id="SSF53474">
    <property type="entry name" value="alpha/beta-Hydrolases"/>
    <property type="match status" value="1"/>
</dbReference>
<keyword evidence="2" id="KW-0378">Hydrolase</keyword>
<dbReference type="Proteomes" id="UP001364224">
    <property type="component" value="Unassembled WGS sequence"/>
</dbReference>
<proteinExistence type="predicted"/>